<name>A0ACD4UHH2_9CAUD</name>
<accession>A0ACD4UHH2</accession>
<evidence type="ECO:0000313" key="2">
    <source>
        <dbReference type="Proteomes" id="UP001654496"/>
    </source>
</evidence>
<gene>
    <name evidence="1" type="primary">68</name>
    <name evidence="1" type="ORF">SEA_REYNAULD_68</name>
</gene>
<dbReference type="EMBL" id="OR159659">
    <property type="protein sequence ID" value="WKW85520.1"/>
    <property type="molecule type" value="Genomic_DNA"/>
</dbReference>
<protein>
    <submittedName>
        <fullName evidence="1">Tyrosine integrase</fullName>
    </submittedName>
</protein>
<sequence>MLTTDRIDEFEHHLRLSGRSKQTAERYSRSMRAFNIWAGAVSDRALAKALARWILDGRDSGLGAGTIGCRVAVARAYLTFAGVDLGPLKDYRRPPVPSVRPHPLPGGIEDARKLIAGTDGPVRNAIALCSLAGLRINEAITIDALEVDCGAVNWSLTVKGKGDKVREVPVSAELRDIIEKMPRVGRLAPLSHSHARQSITDAARALGIRGDRPSGAVASHDLRATFATEIHKRTKDIVLVQRLLGHASVVTTQRYIGVEQSSFRSAVEF</sequence>
<reference evidence="1" key="1">
    <citation type="submission" date="2023-06" db="EMBL/GenBank/DDBJ databases">
        <authorList>
            <person name="DeJong R.J."/>
            <person name="Yoon E."/>
            <person name="Radersma M."/>
            <person name="Veenstra M."/>
            <person name="Churu J."/>
            <person name="Moleakunnel K."/>
            <person name="Weaver G."/>
            <person name="Hill E."/>
            <person name="Janvier A."/>
            <person name="Harlow L."/>
            <person name="Kramer C."/>
            <person name="Seinen K."/>
            <person name="Chen A."/>
            <person name="Minasian M."/>
            <person name="Doorn S."/>
            <person name="Dole C."/>
            <person name="Ramsey F."/>
            <person name="Nieze J."/>
            <person name="Baker A."/>
            <person name="Swierenga S."/>
            <person name="White A."/>
            <person name="Howland A."/>
            <person name="Ko C."/>
            <person name="Russell D.A."/>
            <person name="Jacobs-Sera D."/>
            <person name="Hatfull G.F."/>
        </authorList>
    </citation>
    <scope>NUCLEOTIDE SEQUENCE</scope>
</reference>
<keyword evidence="2" id="KW-1185">Reference proteome</keyword>
<proteinExistence type="predicted"/>
<dbReference type="Proteomes" id="UP001654496">
    <property type="component" value="Segment"/>
</dbReference>
<organism evidence="1 2">
    <name type="scientific">Rhodococcus phage Reynauld</name>
    <dbReference type="NCBI Taxonomy" id="3062845"/>
    <lineage>
        <taxon>Viruses</taxon>
        <taxon>Duplodnaviria</taxon>
        <taxon>Heunggongvirae</taxon>
        <taxon>Uroviricota</taxon>
        <taxon>Caudoviricetes</taxon>
        <taxon>Caudoviricetes incertae sedis</taxon>
        <taxon>Reynauldvirus</taxon>
        <taxon>Reynauldvirus reynauld</taxon>
    </lineage>
</organism>
<evidence type="ECO:0000313" key="1">
    <source>
        <dbReference type="EMBL" id="WKW85520.1"/>
    </source>
</evidence>